<evidence type="ECO:0000256" key="1">
    <source>
        <dbReference type="SAM" id="SignalP"/>
    </source>
</evidence>
<keyword evidence="1" id="KW-0732">Signal</keyword>
<organism evidence="2 3">
    <name type="scientific">Bradyrhizobium ontarionense</name>
    <dbReference type="NCBI Taxonomy" id="2898149"/>
    <lineage>
        <taxon>Bacteria</taxon>
        <taxon>Pseudomonadati</taxon>
        <taxon>Pseudomonadota</taxon>
        <taxon>Alphaproteobacteria</taxon>
        <taxon>Hyphomicrobiales</taxon>
        <taxon>Nitrobacteraceae</taxon>
        <taxon>Bradyrhizobium</taxon>
    </lineage>
</organism>
<keyword evidence="3" id="KW-1185">Reference proteome</keyword>
<evidence type="ECO:0000313" key="3">
    <source>
        <dbReference type="Proteomes" id="UP001431010"/>
    </source>
</evidence>
<name>A0ABY3R5Y9_9BRAD</name>
<proteinExistence type="predicted"/>
<feature type="signal peptide" evidence="1">
    <location>
        <begin position="1"/>
        <end position="23"/>
    </location>
</feature>
<accession>A0ABY3R5Y9</accession>
<sequence length="272" mass="28575">MHALRRLVPLLLAFVWSCTDASAQSQPAPNAAPPAKSAIKKAVGANARPATAAIGASGPCDTGLIAAVGDVFTVQNNGITQLGGDYAEVPVSWGFDDLIYARARAAGGDNVRRIAVPKGAFDPLYQSTSISDENHKLPVIVRRVAGSAGCGRYLVVTRRSGKEPSTYDIVSGIGVVSRVAGLVKYTHVFVMLDIQLFDGATFEKRDPPASSKSFLTGLTSGMGPPSHAGDVDNSAFPATPADAANNTVLRDMARSMLKFRLDQALPAYFGRE</sequence>
<dbReference type="RefSeq" id="WP_231318021.1">
    <property type="nucleotide sequence ID" value="NZ_CP088156.1"/>
</dbReference>
<dbReference type="EMBL" id="CP088156">
    <property type="protein sequence ID" value="UFZ02231.1"/>
    <property type="molecule type" value="Genomic_DNA"/>
</dbReference>
<evidence type="ECO:0000313" key="2">
    <source>
        <dbReference type="EMBL" id="UFZ02231.1"/>
    </source>
</evidence>
<protein>
    <submittedName>
        <fullName evidence="2">Uncharacterized protein</fullName>
    </submittedName>
</protein>
<dbReference type="Proteomes" id="UP001431010">
    <property type="component" value="Chromosome"/>
</dbReference>
<reference evidence="2" key="1">
    <citation type="journal article" date="2024" name="Antonie Van Leeuwenhoek">
        <title>Bradyrhizobium ontarionense sp. nov., a novel bacterial symbiont isolated from Aeschynomene indica (Indian jointvetch), harbours photosynthesis, nitrogen fixation and nitrous oxide (N2O) reductase genes.</title>
        <authorList>
            <person name="Bromfield E.S.P."/>
            <person name="Cloutier S."/>
        </authorList>
    </citation>
    <scope>NUCLEOTIDE SEQUENCE</scope>
    <source>
        <strain evidence="2">A19</strain>
    </source>
</reference>
<gene>
    <name evidence="2" type="ORF">LQG66_23390</name>
</gene>
<feature type="chain" id="PRO_5046642825" evidence="1">
    <location>
        <begin position="24"/>
        <end position="272"/>
    </location>
</feature>